<organism evidence="2 3">
    <name type="scientific">Stylosanthes scabra</name>
    <dbReference type="NCBI Taxonomy" id="79078"/>
    <lineage>
        <taxon>Eukaryota</taxon>
        <taxon>Viridiplantae</taxon>
        <taxon>Streptophyta</taxon>
        <taxon>Embryophyta</taxon>
        <taxon>Tracheophyta</taxon>
        <taxon>Spermatophyta</taxon>
        <taxon>Magnoliopsida</taxon>
        <taxon>eudicotyledons</taxon>
        <taxon>Gunneridae</taxon>
        <taxon>Pentapetalae</taxon>
        <taxon>rosids</taxon>
        <taxon>fabids</taxon>
        <taxon>Fabales</taxon>
        <taxon>Fabaceae</taxon>
        <taxon>Papilionoideae</taxon>
        <taxon>50 kb inversion clade</taxon>
        <taxon>dalbergioids sensu lato</taxon>
        <taxon>Dalbergieae</taxon>
        <taxon>Pterocarpus clade</taxon>
        <taxon>Stylosanthes</taxon>
    </lineage>
</organism>
<reference evidence="2 3" key="1">
    <citation type="journal article" date="2023" name="Plants (Basel)">
        <title>Bridging the Gap: Combining Genomics and Transcriptomics Approaches to Understand Stylosanthes scabra, an Orphan Legume from the Brazilian Caatinga.</title>
        <authorList>
            <person name="Ferreira-Neto J.R.C."/>
            <person name="da Silva M.D."/>
            <person name="Binneck E."/>
            <person name="de Melo N.F."/>
            <person name="da Silva R.H."/>
            <person name="de Melo A.L.T.M."/>
            <person name="Pandolfi V."/>
            <person name="Bustamante F.O."/>
            <person name="Brasileiro-Vidal A.C."/>
            <person name="Benko-Iseppon A.M."/>
        </authorList>
    </citation>
    <scope>NUCLEOTIDE SEQUENCE [LARGE SCALE GENOMIC DNA]</scope>
    <source>
        <tissue evidence="2">Leaves</tissue>
    </source>
</reference>
<accession>A0ABU6TFB7</accession>
<keyword evidence="3" id="KW-1185">Reference proteome</keyword>
<sequence length="123" mass="13552">MAKIPSSLSNAFPLPSSKSPKPHLLPRNHHHHHHCFLLFSTRAQSDSDESHQSESDLPAAPDDNDDFENRINQLRVRYRSGTGKKTEARKGRKSNKKGSSSSGSSVFLPPIPLKEPMSSGLKG</sequence>
<evidence type="ECO:0000313" key="2">
    <source>
        <dbReference type="EMBL" id="MED6146653.1"/>
    </source>
</evidence>
<feature type="region of interest" description="Disordered" evidence="1">
    <location>
        <begin position="43"/>
        <end position="123"/>
    </location>
</feature>
<feature type="region of interest" description="Disordered" evidence="1">
    <location>
        <begin position="1"/>
        <end position="28"/>
    </location>
</feature>
<proteinExistence type="predicted"/>
<name>A0ABU6TFB7_9FABA</name>
<evidence type="ECO:0000313" key="3">
    <source>
        <dbReference type="Proteomes" id="UP001341840"/>
    </source>
</evidence>
<gene>
    <name evidence="2" type="ORF">PIB30_036537</name>
</gene>
<dbReference type="Proteomes" id="UP001341840">
    <property type="component" value="Unassembled WGS sequence"/>
</dbReference>
<dbReference type="EMBL" id="JASCZI010090800">
    <property type="protein sequence ID" value="MED6146653.1"/>
    <property type="molecule type" value="Genomic_DNA"/>
</dbReference>
<protein>
    <submittedName>
        <fullName evidence="2">Uncharacterized protein</fullName>
    </submittedName>
</protein>
<comment type="caution">
    <text evidence="2">The sequence shown here is derived from an EMBL/GenBank/DDBJ whole genome shotgun (WGS) entry which is preliminary data.</text>
</comment>
<evidence type="ECO:0000256" key="1">
    <source>
        <dbReference type="SAM" id="MobiDB-lite"/>
    </source>
</evidence>
<feature type="compositionally biased region" description="Polar residues" evidence="1">
    <location>
        <begin position="1"/>
        <end position="10"/>
    </location>
</feature>